<accession>X1V7N0</accession>
<dbReference type="SUPFAM" id="SSF56935">
    <property type="entry name" value="Porins"/>
    <property type="match status" value="1"/>
</dbReference>
<dbReference type="EMBL" id="BARW01025437">
    <property type="protein sequence ID" value="GAJ08571.1"/>
    <property type="molecule type" value="Genomic_DNA"/>
</dbReference>
<evidence type="ECO:0000313" key="1">
    <source>
        <dbReference type="EMBL" id="GAJ08571.1"/>
    </source>
</evidence>
<gene>
    <name evidence="1" type="ORF">S12H4_41699</name>
</gene>
<feature type="non-terminal residue" evidence="1">
    <location>
        <position position="1"/>
    </location>
</feature>
<dbReference type="AlphaFoldDB" id="X1V7N0"/>
<proteinExistence type="predicted"/>
<sequence length="256" mass="28904">YDGYYGIKSQARLPEMMTGDRWWEYHQDAYIATSKWNPDGTLDMASFISGLSGNGTNDLLFERAANHEYYDWYDLVLKDGTQQNHHLSISGRSKEGISYVFGVGYQAEEGLIDKESIDKYSVKGNINHQISAKWQAGANVNFSLTQQEMGSSIAMQEAFRLNPLLSPYDEEGNLYPQPGKFINSEGKQVTNKTSTYNPLLEIANSSDERRNYSILGNFYLEFKPIQNLALKSTLAYGAFNNRTGSLLGSSNQYRTE</sequence>
<protein>
    <recommendedName>
        <fullName evidence="2">TonB-dependent receptor-like beta-barrel domain-containing protein</fullName>
    </recommendedName>
</protein>
<name>X1V7N0_9ZZZZ</name>
<evidence type="ECO:0008006" key="2">
    <source>
        <dbReference type="Google" id="ProtNLM"/>
    </source>
</evidence>
<reference evidence="1" key="1">
    <citation type="journal article" date="2014" name="Front. Microbiol.">
        <title>High frequency of phylogenetically diverse reductive dehalogenase-homologous genes in deep subseafloor sedimentary metagenomes.</title>
        <authorList>
            <person name="Kawai M."/>
            <person name="Futagami T."/>
            <person name="Toyoda A."/>
            <person name="Takaki Y."/>
            <person name="Nishi S."/>
            <person name="Hori S."/>
            <person name="Arai W."/>
            <person name="Tsubouchi T."/>
            <person name="Morono Y."/>
            <person name="Uchiyama I."/>
            <person name="Ito T."/>
            <person name="Fujiyama A."/>
            <person name="Inagaki F."/>
            <person name="Takami H."/>
        </authorList>
    </citation>
    <scope>NUCLEOTIDE SEQUENCE</scope>
    <source>
        <strain evidence="1">Expedition CK06-06</strain>
    </source>
</reference>
<comment type="caution">
    <text evidence="1">The sequence shown here is derived from an EMBL/GenBank/DDBJ whole genome shotgun (WGS) entry which is preliminary data.</text>
</comment>
<organism evidence="1">
    <name type="scientific">marine sediment metagenome</name>
    <dbReference type="NCBI Taxonomy" id="412755"/>
    <lineage>
        <taxon>unclassified sequences</taxon>
        <taxon>metagenomes</taxon>
        <taxon>ecological metagenomes</taxon>
    </lineage>
</organism>